<dbReference type="PANTHER" id="PTHR10684">
    <property type="entry name" value="NUCLEAR RECEPTOR COACTIVATOR"/>
    <property type="match status" value="1"/>
</dbReference>
<dbReference type="CDD" id="cd00130">
    <property type="entry name" value="PAS"/>
    <property type="match status" value="1"/>
</dbReference>
<dbReference type="InterPro" id="IPR000014">
    <property type="entry name" value="PAS"/>
</dbReference>
<name>A0A8C4QTM8_EPTBU</name>
<keyword evidence="3" id="KW-1185">Reference proteome</keyword>
<dbReference type="GO" id="GO:0032870">
    <property type="term" value="P:cellular response to hormone stimulus"/>
    <property type="evidence" value="ECO:0007669"/>
    <property type="project" value="TreeGrafter"/>
</dbReference>
<evidence type="ECO:0000313" key="3">
    <source>
        <dbReference type="Proteomes" id="UP000694388"/>
    </source>
</evidence>
<dbReference type="GO" id="GO:0003713">
    <property type="term" value="F:transcription coactivator activity"/>
    <property type="evidence" value="ECO:0007669"/>
    <property type="project" value="InterPro"/>
</dbReference>
<feature type="domain" description="PAS" evidence="1">
    <location>
        <begin position="98"/>
        <end position="148"/>
    </location>
</feature>
<dbReference type="GO" id="GO:0046983">
    <property type="term" value="F:protein dimerization activity"/>
    <property type="evidence" value="ECO:0007669"/>
    <property type="project" value="InterPro"/>
</dbReference>
<proteinExistence type="predicted"/>
<dbReference type="InterPro" id="IPR035965">
    <property type="entry name" value="PAS-like_dom_sf"/>
</dbReference>
<dbReference type="InterPro" id="IPR013767">
    <property type="entry name" value="PAS_fold"/>
</dbReference>
<dbReference type="Pfam" id="PF14598">
    <property type="entry name" value="PAS_11"/>
    <property type="match status" value="1"/>
</dbReference>
<evidence type="ECO:0000259" key="1">
    <source>
        <dbReference type="PROSITE" id="PS50112"/>
    </source>
</evidence>
<accession>A0A8C4QTM8</accession>
<evidence type="ECO:0000313" key="2">
    <source>
        <dbReference type="Ensembl" id="ENSEBUP00000019556.1"/>
    </source>
</evidence>
<dbReference type="Gene3D" id="3.30.450.20">
    <property type="entry name" value="PAS domain"/>
    <property type="match status" value="2"/>
</dbReference>
<dbReference type="GO" id="GO:0005634">
    <property type="term" value="C:nucleus"/>
    <property type="evidence" value="ECO:0007669"/>
    <property type="project" value="InterPro"/>
</dbReference>
<dbReference type="InterPro" id="IPR017426">
    <property type="entry name" value="Nuclear_rcpt_coactivator"/>
</dbReference>
<dbReference type="Pfam" id="PF00989">
    <property type="entry name" value="PAS"/>
    <property type="match status" value="1"/>
</dbReference>
<dbReference type="Pfam" id="PF23172">
    <property type="entry name" value="bHLH_NCOA"/>
    <property type="match status" value="1"/>
</dbReference>
<dbReference type="Ensembl" id="ENSEBUT00000020132.1">
    <property type="protein sequence ID" value="ENSEBUP00000019556.1"/>
    <property type="gene ID" value="ENSEBUG00000012140.1"/>
</dbReference>
<dbReference type="InterPro" id="IPR056193">
    <property type="entry name" value="bHLH_NCOA1-3"/>
</dbReference>
<reference evidence="2" key="2">
    <citation type="submission" date="2025-09" db="UniProtKB">
        <authorList>
            <consortium name="Ensembl"/>
        </authorList>
    </citation>
    <scope>IDENTIFICATION</scope>
</reference>
<dbReference type="PANTHER" id="PTHR10684:SF4">
    <property type="entry name" value="TAIMAN, ISOFORM G"/>
    <property type="match status" value="1"/>
</dbReference>
<dbReference type="Proteomes" id="UP000694388">
    <property type="component" value="Unplaced"/>
</dbReference>
<dbReference type="GO" id="GO:0045944">
    <property type="term" value="P:positive regulation of transcription by RNA polymerase II"/>
    <property type="evidence" value="ECO:0007669"/>
    <property type="project" value="TreeGrafter"/>
</dbReference>
<dbReference type="OMA" id="NGETEWG"/>
<dbReference type="SUPFAM" id="SSF55785">
    <property type="entry name" value="PYP-like sensor domain (PAS domain)"/>
    <property type="match status" value="1"/>
</dbReference>
<protein>
    <recommendedName>
        <fullName evidence="1">PAS domain-containing protein</fullName>
    </recommendedName>
</protein>
<dbReference type="GeneTree" id="ENSGT00950000183021"/>
<sequence>GNGFSENASDLEMQKLGIEVNYQTEHWREQEHHYIKELAELVSANIGEVNSFNVLPDKCAVLRETVSQIRRVGLRERGVSPRMSSCLAQYASVFCVPQALDAFFFVVAQDGKIVFASENVGRFLNCSREELMHRSVYSILHPSDHAEFLHNFMPQGYGEYSGFVMDPSDHLWRLEASPPDRILMVHVEINASYLVGLQHCFNLISSPPRPPPQSFVNVTLLSSSGKVIGIEAMKLRSVVKVGWEQLVRECLKAFYNTSLVQQHHLQGLALSPPYQFSLPDGSMFTAQTRSKLHCNTSLYQDPFIQSLHVLHRYMFPQINVLHMETGRGHEVTKL</sequence>
<reference evidence="2" key="1">
    <citation type="submission" date="2025-08" db="UniProtKB">
        <authorList>
            <consortium name="Ensembl"/>
        </authorList>
    </citation>
    <scope>IDENTIFICATION</scope>
</reference>
<dbReference type="AlphaFoldDB" id="A0A8C4QTM8"/>
<dbReference type="SMART" id="SM00091">
    <property type="entry name" value="PAS"/>
    <property type="match status" value="1"/>
</dbReference>
<dbReference type="PROSITE" id="PS50112">
    <property type="entry name" value="PAS"/>
    <property type="match status" value="1"/>
</dbReference>
<dbReference type="Gene3D" id="4.10.280.10">
    <property type="entry name" value="Helix-loop-helix DNA-binding domain"/>
    <property type="match status" value="1"/>
</dbReference>
<dbReference type="InterPro" id="IPR036638">
    <property type="entry name" value="HLH_DNA-bd_sf"/>
</dbReference>
<organism evidence="2 3">
    <name type="scientific">Eptatretus burgeri</name>
    <name type="common">Inshore hagfish</name>
    <dbReference type="NCBI Taxonomy" id="7764"/>
    <lineage>
        <taxon>Eukaryota</taxon>
        <taxon>Metazoa</taxon>
        <taxon>Chordata</taxon>
        <taxon>Craniata</taxon>
        <taxon>Vertebrata</taxon>
        <taxon>Cyclostomata</taxon>
        <taxon>Myxini</taxon>
        <taxon>Myxiniformes</taxon>
        <taxon>Myxinidae</taxon>
        <taxon>Eptatretinae</taxon>
        <taxon>Eptatretus</taxon>
    </lineage>
</organism>
<dbReference type="GO" id="GO:0016922">
    <property type="term" value="F:nuclear receptor binding"/>
    <property type="evidence" value="ECO:0007669"/>
    <property type="project" value="TreeGrafter"/>
</dbReference>